<reference evidence="2" key="1">
    <citation type="submission" date="2021-01" db="EMBL/GenBank/DDBJ databases">
        <title>Genomic Encyclopedia of Type Strains, Phase IV (KMG-IV): sequencing the most valuable type-strain genomes for metagenomic binning, comparative biology and taxonomic classification.</title>
        <authorList>
            <person name="Goeker M."/>
        </authorList>
    </citation>
    <scope>NUCLEOTIDE SEQUENCE</scope>
    <source>
        <strain evidence="2">DSM 25523</strain>
    </source>
</reference>
<dbReference type="PANTHER" id="PTHR30015:SF7">
    <property type="entry name" value="TYPE IV METHYL-DIRECTED RESTRICTION ENZYME ECOKMRR"/>
    <property type="match status" value="1"/>
</dbReference>
<comment type="caution">
    <text evidence="2">The sequence shown here is derived from an EMBL/GenBank/DDBJ whole genome shotgun (WGS) entry which is preliminary data.</text>
</comment>
<dbReference type="InterPro" id="IPR016984">
    <property type="entry name" value="UCP031853"/>
</dbReference>
<proteinExistence type="predicted"/>
<dbReference type="InterPro" id="IPR011856">
    <property type="entry name" value="tRNA_endonuc-like_dom_sf"/>
</dbReference>
<evidence type="ECO:0000313" key="2">
    <source>
        <dbReference type="EMBL" id="MBM7592159.1"/>
    </source>
</evidence>
<keyword evidence="3" id="KW-1185">Reference proteome</keyword>
<dbReference type="GO" id="GO:0009307">
    <property type="term" value="P:DNA restriction-modification system"/>
    <property type="evidence" value="ECO:0007669"/>
    <property type="project" value="InterPro"/>
</dbReference>
<dbReference type="Pfam" id="PF04471">
    <property type="entry name" value="Mrr_cat"/>
    <property type="match status" value="1"/>
</dbReference>
<evidence type="ECO:0000259" key="1">
    <source>
        <dbReference type="Pfam" id="PF04471"/>
    </source>
</evidence>
<dbReference type="InterPro" id="IPR052906">
    <property type="entry name" value="Type_IV_Methyl-Rstrct_Enzyme"/>
</dbReference>
<dbReference type="GO" id="GO:0015666">
    <property type="term" value="F:restriction endodeoxyribonuclease activity"/>
    <property type="evidence" value="ECO:0007669"/>
    <property type="project" value="TreeGrafter"/>
</dbReference>
<dbReference type="AlphaFoldDB" id="A0A939BW78"/>
<dbReference type="PANTHER" id="PTHR30015">
    <property type="entry name" value="MRR RESTRICTION SYSTEM PROTEIN"/>
    <property type="match status" value="1"/>
</dbReference>
<protein>
    <submittedName>
        <fullName evidence="2">Restriction system protein</fullName>
    </submittedName>
</protein>
<evidence type="ECO:0000313" key="3">
    <source>
        <dbReference type="Proteomes" id="UP000717624"/>
    </source>
</evidence>
<accession>A0A939BW78</accession>
<dbReference type="GO" id="GO:0003677">
    <property type="term" value="F:DNA binding"/>
    <property type="evidence" value="ECO:0007669"/>
    <property type="project" value="InterPro"/>
</dbReference>
<feature type="domain" description="Restriction endonuclease type IV Mrr" evidence="1">
    <location>
        <begin position="192"/>
        <end position="304"/>
    </location>
</feature>
<dbReference type="RefSeq" id="WP_007779570.1">
    <property type="nucleotide sequence ID" value="NZ_BAABIN010000018.1"/>
</dbReference>
<dbReference type="InterPro" id="IPR011335">
    <property type="entry name" value="Restrct_endonuc-II-like"/>
</dbReference>
<gene>
    <name evidence="2" type="ORF">JOD01_003815</name>
</gene>
<dbReference type="PIRSF" id="PIRSF031853">
    <property type="entry name" value="UPC031853"/>
    <property type="match status" value="1"/>
</dbReference>
<dbReference type="InterPro" id="IPR007560">
    <property type="entry name" value="Restrct_endonuc_IV_Mrr"/>
</dbReference>
<organism evidence="2 3">
    <name type="scientific">Brevibacillus fulvus</name>
    <dbReference type="NCBI Taxonomy" id="1125967"/>
    <lineage>
        <taxon>Bacteria</taxon>
        <taxon>Bacillati</taxon>
        <taxon>Bacillota</taxon>
        <taxon>Bacilli</taxon>
        <taxon>Bacillales</taxon>
        <taxon>Paenibacillaceae</taxon>
        <taxon>Brevibacillus</taxon>
    </lineage>
</organism>
<dbReference type="EMBL" id="JAFBEB010000020">
    <property type="protein sequence ID" value="MBM7592159.1"/>
    <property type="molecule type" value="Genomic_DNA"/>
</dbReference>
<dbReference type="Proteomes" id="UP000717624">
    <property type="component" value="Unassembled WGS sequence"/>
</dbReference>
<sequence length="328" mass="36824">MVKWWMVRAGDSNELIPEWLDKEVVSIGWSKLGNPLTYQTREKLVEKAHTVFTNEKPGTRIQWASQVWKFSRDIKKEDKIITYSKESREYLVGTVTNPFSHNPAIISDYYPNVIGVQWDQKRISRDDLSQGAKNTLGGISTVFRVDSWAQEFESLMQGQGYTTTTTTQDDNDDSADNEVFIQQAMTMLEDAIDKLDAWQMQDLVGGLLEAMGYQVRISPKGPDGGVDIIAHRDAFGFEKPIIKVQVKHRKSAAGSPEIQQLLGANPIGASSLFVSTGGFTPSAKSVAQQNGVKMLDLTELVELVSEWYENMAVERKALLPLRKVYVPM</sequence>
<dbReference type="Gene3D" id="3.40.1350.10">
    <property type="match status" value="1"/>
</dbReference>
<name>A0A939BW78_9BACL</name>
<dbReference type="GO" id="GO:0043590">
    <property type="term" value="C:bacterial nucleoid"/>
    <property type="evidence" value="ECO:0007669"/>
    <property type="project" value="TreeGrafter"/>
</dbReference>
<dbReference type="SUPFAM" id="SSF52980">
    <property type="entry name" value="Restriction endonuclease-like"/>
    <property type="match status" value="1"/>
</dbReference>